<gene>
    <name evidence="1" type="ORF">CVV68_13320</name>
</gene>
<accession>A0A2V5LTK4</accession>
<proteinExistence type="predicted"/>
<keyword evidence="2" id="KW-1185">Reference proteome</keyword>
<dbReference type="Proteomes" id="UP000247832">
    <property type="component" value="Unassembled WGS sequence"/>
</dbReference>
<sequence length="172" mass="18722">MSITSHSGATVHELEVLQKTLHESITALGVAVASVKTPASPQLARGVQATENAWRSMEAEFGFETGHQFAEREGSLSGTSLARERRRQGKLLGIRRRNAIVYPGFQFDGLGKVHPTVIDVLAAARHLNVDDESLAQWFCSPSAALDGLRPVDRLGDRELLLDAFDAGFAVDW</sequence>
<protein>
    <submittedName>
        <fullName evidence="1">Uncharacterized protein</fullName>
    </submittedName>
</protein>
<dbReference type="AlphaFoldDB" id="A0A2V5LTK4"/>
<dbReference type="EMBL" id="QJVD01000014">
    <property type="protein sequence ID" value="PYI66547.1"/>
    <property type="molecule type" value="Genomic_DNA"/>
</dbReference>
<reference evidence="1 2" key="1">
    <citation type="submission" date="2018-05" db="EMBL/GenBank/DDBJ databases">
        <title>Genetic diversity of glacier-inhabiting Cryobacterium bacteria in China and description of Cryobacterium mengkeensis sp. nov. and Arthrobacter glacialis sp. nov.</title>
        <authorList>
            <person name="Liu Q."/>
            <person name="Xin Y.-H."/>
        </authorList>
    </citation>
    <scope>NUCLEOTIDE SEQUENCE [LARGE SCALE GENOMIC DNA]</scope>
    <source>
        <strain evidence="1 2">LI2</strain>
    </source>
</reference>
<comment type="caution">
    <text evidence="1">The sequence shown here is derived from an EMBL/GenBank/DDBJ whole genome shotgun (WGS) entry which is preliminary data.</text>
</comment>
<name>A0A2V5LTK4_9MICC</name>
<organism evidence="1 2">
    <name type="scientific">Arthrobacter livingstonensis</name>
    <dbReference type="NCBI Taxonomy" id="670078"/>
    <lineage>
        <taxon>Bacteria</taxon>
        <taxon>Bacillati</taxon>
        <taxon>Actinomycetota</taxon>
        <taxon>Actinomycetes</taxon>
        <taxon>Micrococcales</taxon>
        <taxon>Micrococcaceae</taxon>
        <taxon>Arthrobacter</taxon>
    </lineage>
</organism>
<evidence type="ECO:0000313" key="1">
    <source>
        <dbReference type="EMBL" id="PYI66547.1"/>
    </source>
</evidence>
<dbReference type="OrthoDB" id="4726228at2"/>
<evidence type="ECO:0000313" key="2">
    <source>
        <dbReference type="Proteomes" id="UP000247832"/>
    </source>
</evidence>